<keyword evidence="2" id="KW-0808">Transferase</keyword>
<proteinExistence type="predicted"/>
<evidence type="ECO:0000313" key="2">
    <source>
        <dbReference type="EMBL" id="MDN3686430.1"/>
    </source>
</evidence>
<dbReference type="SUPFAM" id="SSF53335">
    <property type="entry name" value="S-adenosyl-L-methionine-dependent methyltransferases"/>
    <property type="match status" value="1"/>
</dbReference>
<evidence type="ECO:0000313" key="3">
    <source>
        <dbReference type="Proteomes" id="UP001236663"/>
    </source>
</evidence>
<dbReference type="Proteomes" id="UP001236663">
    <property type="component" value="Unassembled WGS sequence"/>
</dbReference>
<evidence type="ECO:0000259" key="1">
    <source>
        <dbReference type="Pfam" id="PF08241"/>
    </source>
</evidence>
<protein>
    <submittedName>
        <fullName evidence="2">Class I SAM-dependent methyltransferase</fullName>
    </submittedName>
</protein>
<dbReference type="InterPro" id="IPR013216">
    <property type="entry name" value="Methyltransf_11"/>
</dbReference>
<keyword evidence="2" id="KW-0489">Methyltransferase</keyword>
<dbReference type="GO" id="GO:0032259">
    <property type="term" value="P:methylation"/>
    <property type="evidence" value="ECO:0007669"/>
    <property type="project" value="UniProtKB-KW"/>
</dbReference>
<reference evidence="3" key="1">
    <citation type="journal article" date="2019" name="Int. J. Syst. Evol. Microbiol.">
        <title>The Global Catalogue of Microorganisms (GCM) 10K type strain sequencing project: providing services to taxonomists for standard genome sequencing and annotation.</title>
        <authorList>
            <consortium name="The Broad Institute Genomics Platform"/>
            <consortium name="The Broad Institute Genome Sequencing Center for Infectious Disease"/>
            <person name="Wu L."/>
            <person name="Ma J."/>
        </authorList>
    </citation>
    <scope>NUCLEOTIDE SEQUENCE [LARGE SCALE GENOMIC DNA]</scope>
    <source>
        <strain evidence="3">CECT 7706</strain>
    </source>
</reference>
<dbReference type="Gene3D" id="3.40.50.150">
    <property type="entry name" value="Vaccinia Virus protein VP39"/>
    <property type="match status" value="1"/>
</dbReference>
<organism evidence="2 3">
    <name type="scientific">Cyclobacterium jeungdonense</name>
    <dbReference type="NCBI Taxonomy" id="708087"/>
    <lineage>
        <taxon>Bacteria</taxon>
        <taxon>Pseudomonadati</taxon>
        <taxon>Bacteroidota</taxon>
        <taxon>Cytophagia</taxon>
        <taxon>Cytophagales</taxon>
        <taxon>Cyclobacteriaceae</taxon>
        <taxon>Cyclobacterium</taxon>
    </lineage>
</organism>
<keyword evidence="3" id="KW-1185">Reference proteome</keyword>
<comment type="caution">
    <text evidence="2">The sequence shown here is derived from an EMBL/GenBank/DDBJ whole genome shotgun (WGS) entry which is preliminary data.</text>
</comment>
<name>A0ABT8C3U1_9BACT</name>
<sequence length="253" mass="29680">MKSLISWTIRYIPRKYLQLFSHVFLRMASVFYKGNKVRCPICSKGFRKFLPYGRVARENALCPNCLGLERHRLMWLFLQEETDFFTRNLKVLHVAPELCFLKRFEALKNLDYITGDLESPLAKIKMDIHQIPFPDNTFDVIFCNHVLEHVKSDIDACKEINRVLKPDGWGILQSPVYELDKTLEDPNITDPVERERVFGQRDHVRKYGKDYAERLSTSGLKVTEIPFVRDIDPSLIQKHALPETEMIYRCNKG</sequence>
<dbReference type="EMBL" id="JAUFQS010000003">
    <property type="protein sequence ID" value="MDN3686430.1"/>
    <property type="molecule type" value="Genomic_DNA"/>
</dbReference>
<dbReference type="RefSeq" id="WP_163384597.1">
    <property type="nucleotide sequence ID" value="NZ_JAUFQS010000003.1"/>
</dbReference>
<dbReference type="InterPro" id="IPR029063">
    <property type="entry name" value="SAM-dependent_MTases_sf"/>
</dbReference>
<dbReference type="Pfam" id="PF08241">
    <property type="entry name" value="Methyltransf_11"/>
    <property type="match status" value="1"/>
</dbReference>
<dbReference type="GO" id="GO:0008168">
    <property type="term" value="F:methyltransferase activity"/>
    <property type="evidence" value="ECO:0007669"/>
    <property type="project" value="UniProtKB-KW"/>
</dbReference>
<gene>
    <name evidence="2" type="ORF">QWZ15_01205</name>
</gene>
<feature type="domain" description="Methyltransferase type 11" evidence="1">
    <location>
        <begin position="123"/>
        <end position="171"/>
    </location>
</feature>
<dbReference type="CDD" id="cd02440">
    <property type="entry name" value="AdoMet_MTases"/>
    <property type="match status" value="1"/>
</dbReference>
<accession>A0ABT8C3U1</accession>